<evidence type="ECO:0000259" key="2">
    <source>
        <dbReference type="Pfam" id="PF00534"/>
    </source>
</evidence>
<evidence type="ECO:0000259" key="3">
    <source>
        <dbReference type="Pfam" id="PF13439"/>
    </source>
</evidence>
<name>M0AIQ4_9EURY</name>
<feature type="domain" description="Glycosyltransferase subfamily 4-like N-terminal" evidence="3">
    <location>
        <begin position="16"/>
        <end position="174"/>
    </location>
</feature>
<dbReference type="AlphaFoldDB" id="M0AIQ4"/>
<dbReference type="Gene3D" id="3.40.50.2000">
    <property type="entry name" value="Glycogen Phosphorylase B"/>
    <property type="match status" value="2"/>
</dbReference>
<feature type="domain" description="Glycosyl transferase family 1" evidence="2">
    <location>
        <begin position="186"/>
        <end position="344"/>
    </location>
</feature>
<dbReference type="PANTHER" id="PTHR45947">
    <property type="entry name" value="SULFOQUINOVOSYL TRANSFERASE SQD2"/>
    <property type="match status" value="1"/>
</dbReference>
<dbReference type="OrthoDB" id="132546at2157"/>
<comment type="caution">
    <text evidence="4">The sequence shown here is derived from an EMBL/GenBank/DDBJ whole genome shotgun (WGS) entry which is preliminary data.</text>
</comment>
<dbReference type="Pfam" id="PF00534">
    <property type="entry name" value="Glycos_transf_1"/>
    <property type="match status" value="1"/>
</dbReference>
<proteinExistence type="predicted"/>
<dbReference type="RefSeq" id="WP_006168163.1">
    <property type="nucleotide sequence ID" value="NZ_AOIN01000069.1"/>
</dbReference>
<feature type="compositionally biased region" description="Polar residues" evidence="1">
    <location>
        <begin position="172"/>
        <end position="183"/>
    </location>
</feature>
<feature type="region of interest" description="Disordered" evidence="1">
    <location>
        <begin position="172"/>
        <end position="193"/>
    </location>
</feature>
<dbReference type="PATRIC" id="fig|1227492.4.peg.2712"/>
<sequence>MAIDLLYIVSTLRQSGPTNQLYYLLKNLDDEFNARVLTLSPEPSDSELERFLELDVEYETLGLSRVKGGLTGPYQLRNAVDNYDPDVIHTQGIRADTLATIFLSGYSHVATIRNDAYDDYPAKYGTAQGLAMAAVHTNILKRLQYPVACSETIAAKVAERGIDAVPIQNGVDTTAYTPASDSEQSARREELGLPDDGPIVISVGSLIERKDPVTVVRGFFESELSDRGYLVMLGDGPLRDECENAVEDESRVFFEGWVENVDDYLQASDYFVSASKSEGLPNSVMEALASGLVVCLSNINPHNEILQYDNCGRTFKLYDHEDLSGKLDSLNNMNCRNSREAATNNLSASRMSQKYQQLYQRLK</sequence>
<dbReference type="GO" id="GO:0016758">
    <property type="term" value="F:hexosyltransferase activity"/>
    <property type="evidence" value="ECO:0007669"/>
    <property type="project" value="TreeGrafter"/>
</dbReference>
<dbReference type="SUPFAM" id="SSF53756">
    <property type="entry name" value="UDP-Glycosyltransferase/glycogen phosphorylase"/>
    <property type="match status" value="1"/>
</dbReference>
<keyword evidence="5" id="KW-1185">Reference proteome</keyword>
<evidence type="ECO:0000313" key="4">
    <source>
        <dbReference type="EMBL" id="ELY97283.1"/>
    </source>
</evidence>
<gene>
    <name evidence="4" type="ORF">C482_13655</name>
</gene>
<dbReference type="InterPro" id="IPR050194">
    <property type="entry name" value="Glycosyltransferase_grp1"/>
</dbReference>
<dbReference type="Pfam" id="PF13439">
    <property type="entry name" value="Glyco_transf_4"/>
    <property type="match status" value="1"/>
</dbReference>
<dbReference type="EMBL" id="AOIN01000069">
    <property type="protein sequence ID" value="ELY97283.1"/>
    <property type="molecule type" value="Genomic_DNA"/>
</dbReference>
<organism evidence="4 5">
    <name type="scientific">Natrialba chahannaoensis JCM 10990</name>
    <dbReference type="NCBI Taxonomy" id="1227492"/>
    <lineage>
        <taxon>Archaea</taxon>
        <taxon>Methanobacteriati</taxon>
        <taxon>Methanobacteriota</taxon>
        <taxon>Stenosarchaea group</taxon>
        <taxon>Halobacteria</taxon>
        <taxon>Halobacteriales</taxon>
        <taxon>Natrialbaceae</taxon>
        <taxon>Natrialba</taxon>
    </lineage>
</organism>
<dbReference type="PANTHER" id="PTHR45947:SF3">
    <property type="entry name" value="SULFOQUINOVOSYL TRANSFERASE SQD2"/>
    <property type="match status" value="1"/>
</dbReference>
<dbReference type="InterPro" id="IPR028098">
    <property type="entry name" value="Glyco_trans_4-like_N"/>
</dbReference>
<reference evidence="4 5" key="1">
    <citation type="journal article" date="2014" name="PLoS Genet.">
        <title>Phylogenetically driven sequencing of extremely halophilic archaea reveals strategies for static and dynamic osmo-response.</title>
        <authorList>
            <person name="Becker E.A."/>
            <person name="Seitzer P.M."/>
            <person name="Tritt A."/>
            <person name="Larsen D."/>
            <person name="Krusor M."/>
            <person name="Yao A.I."/>
            <person name="Wu D."/>
            <person name="Madern D."/>
            <person name="Eisen J.A."/>
            <person name="Darling A.E."/>
            <person name="Facciotti M.T."/>
        </authorList>
    </citation>
    <scope>NUCLEOTIDE SEQUENCE [LARGE SCALE GENOMIC DNA]</scope>
    <source>
        <strain evidence="4 5">JCM 10990</strain>
    </source>
</reference>
<dbReference type="InterPro" id="IPR001296">
    <property type="entry name" value="Glyco_trans_1"/>
</dbReference>
<dbReference type="STRING" id="1227492.C482_13655"/>
<evidence type="ECO:0000256" key="1">
    <source>
        <dbReference type="SAM" id="MobiDB-lite"/>
    </source>
</evidence>
<accession>M0AIQ4</accession>
<evidence type="ECO:0000313" key="5">
    <source>
        <dbReference type="Proteomes" id="UP000011693"/>
    </source>
</evidence>
<keyword evidence="4" id="KW-0808">Transferase</keyword>
<dbReference type="Proteomes" id="UP000011693">
    <property type="component" value="Unassembled WGS sequence"/>
</dbReference>
<protein>
    <submittedName>
        <fullName evidence="4">Group 1 glycosyl transferase</fullName>
    </submittedName>
</protein>